<reference evidence="2 3" key="1">
    <citation type="journal article" date="2014" name="Appl. Environ. Microbiol.">
        <title>Genomic features of a bumble bee symbiont reflect its host environment.</title>
        <authorList>
            <person name="Martinson V.G."/>
            <person name="Magoc T."/>
            <person name="Koch H."/>
            <person name="Salzberg S.L."/>
            <person name="Moran N.A."/>
        </authorList>
    </citation>
    <scope>NUCLEOTIDE SEQUENCE [LARGE SCALE GENOMIC DNA]</scope>
    <source>
        <strain evidence="2 3">Bimp</strain>
    </source>
</reference>
<proteinExistence type="predicted"/>
<evidence type="ECO:0000313" key="3">
    <source>
        <dbReference type="Proteomes" id="UP000506160"/>
    </source>
</evidence>
<dbReference type="InterPro" id="IPR046516">
    <property type="entry name" value="DUF6694"/>
</dbReference>
<dbReference type="Pfam" id="PF20404">
    <property type="entry name" value="DUF6694"/>
    <property type="match status" value="1"/>
</dbReference>
<keyword evidence="3" id="KW-1185">Reference proteome</keyword>
<evidence type="ECO:0000256" key="1">
    <source>
        <dbReference type="SAM" id="SignalP"/>
    </source>
</evidence>
<protein>
    <recommendedName>
        <fullName evidence="4">Lipoprotein</fullName>
    </recommendedName>
</protein>
<sequence>MLKKLLAISLLSFFLIACGDDTPKFDLSSIETYETSGKRVVEKLNDADKENLARVIIKLSIAAGLNMENEGDQDKIFAEIRRKLDGKTAKEIINEFDK</sequence>
<evidence type="ECO:0008006" key="4">
    <source>
        <dbReference type="Google" id="ProtNLM"/>
    </source>
</evidence>
<feature type="signal peptide" evidence="1">
    <location>
        <begin position="1"/>
        <end position="19"/>
    </location>
</feature>
<comment type="caution">
    <text evidence="2">The sequence shown here is derived from an EMBL/GenBank/DDBJ whole genome shotgun (WGS) entry which is preliminary data.</text>
</comment>
<gene>
    <name evidence="2" type="ORF">O970_09520</name>
</gene>
<keyword evidence="1" id="KW-0732">Signal</keyword>
<evidence type="ECO:0000313" key="2">
    <source>
        <dbReference type="EMBL" id="TEA26289.1"/>
    </source>
</evidence>
<dbReference type="Proteomes" id="UP000506160">
    <property type="component" value="Unassembled WGS sequence"/>
</dbReference>
<organism evidence="2 3">
    <name type="scientific">Candidatus Schmidhempelia bombi str. Bimp</name>
    <dbReference type="NCBI Taxonomy" id="1387197"/>
    <lineage>
        <taxon>Bacteria</taxon>
        <taxon>Pseudomonadati</taxon>
        <taxon>Pseudomonadota</taxon>
        <taxon>Gammaproteobacteria</taxon>
        <taxon>Orbales</taxon>
        <taxon>Orbaceae</taxon>
        <taxon>Candidatus Schmidhempelia</taxon>
    </lineage>
</organism>
<dbReference type="RefSeq" id="WP_133459462.1">
    <property type="nucleotide sequence ID" value="NZ_AWGA01000124.1"/>
</dbReference>
<dbReference type="AlphaFoldDB" id="A0AB94IA82"/>
<dbReference type="PROSITE" id="PS51257">
    <property type="entry name" value="PROKAR_LIPOPROTEIN"/>
    <property type="match status" value="1"/>
</dbReference>
<feature type="chain" id="PRO_5044507147" description="Lipoprotein" evidence="1">
    <location>
        <begin position="20"/>
        <end position="98"/>
    </location>
</feature>
<accession>A0AB94IA82</accession>
<dbReference type="EMBL" id="AWGA01000124">
    <property type="protein sequence ID" value="TEA26289.1"/>
    <property type="molecule type" value="Genomic_DNA"/>
</dbReference>
<name>A0AB94IA82_9GAMM</name>